<gene>
    <name evidence="7" type="ORF">ACFSYJ_29995</name>
</gene>
<dbReference type="InterPro" id="IPR007213">
    <property type="entry name" value="Ppm1/Ppm2/Tcmp"/>
</dbReference>
<dbReference type="NCBIfam" id="TIGR00027">
    <property type="entry name" value="mthyl_TIGR00027"/>
    <property type="match status" value="1"/>
</dbReference>
<proteinExistence type="inferred from homology"/>
<dbReference type="RefSeq" id="WP_345393073.1">
    <property type="nucleotide sequence ID" value="NZ_BAABHG010000005.1"/>
</dbReference>
<reference evidence="8" key="1">
    <citation type="journal article" date="2019" name="Int. J. Syst. Evol. Microbiol.">
        <title>The Global Catalogue of Microorganisms (GCM) 10K type strain sequencing project: providing services to taxonomists for standard genome sequencing and annotation.</title>
        <authorList>
            <consortium name="The Broad Institute Genomics Platform"/>
            <consortium name="The Broad Institute Genome Sequencing Center for Infectious Disease"/>
            <person name="Wu L."/>
            <person name="Ma J."/>
        </authorList>
    </citation>
    <scope>NUCLEOTIDE SEQUENCE [LARGE SCALE GENOMIC DNA]</scope>
    <source>
        <strain evidence="8">CGMCC 4.7643</strain>
    </source>
</reference>
<evidence type="ECO:0000313" key="7">
    <source>
        <dbReference type="EMBL" id="MFD2462875.1"/>
    </source>
</evidence>
<evidence type="ECO:0000256" key="2">
    <source>
        <dbReference type="ARBA" id="ARBA00008138"/>
    </source>
</evidence>
<comment type="similarity">
    <text evidence="2 6">Belongs to the UPF0677 family.</text>
</comment>
<comment type="caution">
    <text evidence="7">The sequence shown here is derived from an EMBL/GenBank/DDBJ whole genome shotgun (WGS) entry which is preliminary data.</text>
</comment>
<dbReference type="SUPFAM" id="SSF53335">
    <property type="entry name" value="S-adenosyl-L-methionine-dependent methyltransferases"/>
    <property type="match status" value="1"/>
</dbReference>
<keyword evidence="4 7" id="KW-0808">Transferase</keyword>
<evidence type="ECO:0000256" key="5">
    <source>
        <dbReference type="ARBA" id="ARBA00022691"/>
    </source>
</evidence>
<dbReference type="InterPro" id="IPR029063">
    <property type="entry name" value="SAM-dependent_MTases_sf"/>
</dbReference>
<keyword evidence="3 6" id="KW-0489">Methyltransferase</keyword>
<dbReference type="Proteomes" id="UP001597419">
    <property type="component" value="Unassembled WGS sequence"/>
</dbReference>
<dbReference type="GO" id="GO:0008168">
    <property type="term" value="F:methyltransferase activity"/>
    <property type="evidence" value="ECO:0007669"/>
    <property type="project" value="UniProtKB-KW"/>
</dbReference>
<dbReference type="PANTHER" id="PTHR43619">
    <property type="entry name" value="S-ADENOSYL-L-METHIONINE-DEPENDENT METHYLTRANSFERASE YKTD-RELATED"/>
    <property type="match status" value="1"/>
</dbReference>
<comment type="function">
    <text evidence="1 6">Exhibits S-adenosyl-L-methionine-dependent methyltransferase activity.</text>
</comment>
<dbReference type="GO" id="GO:0032259">
    <property type="term" value="P:methylation"/>
    <property type="evidence" value="ECO:0007669"/>
    <property type="project" value="UniProtKB-KW"/>
</dbReference>
<organism evidence="7 8">
    <name type="scientific">Amycolatopsis samaneae</name>
    <dbReference type="NCBI Taxonomy" id="664691"/>
    <lineage>
        <taxon>Bacteria</taxon>
        <taxon>Bacillati</taxon>
        <taxon>Actinomycetota</taxon>
        <taxon>Actinomycetes</taxon>
        <taxon>Pseudonocardiales</taxon>
        <taxon>Pseudonocardiaceae</taxon>
        <taxon>Amycolatopsis</taxon>
    </lineage>
</organism>
<keyword evidence="5 6" id="KW-0949">S-adenosyl-L-methionine</keyword>
<protein>
    <recommendedName>
        <fullName evidence="6">S-adenosyl-L-methionine-dependent methyltransferase</fullName>
        <ecNumber evidence="6">2.1.1.-</ecNumber>
    </recommendedName>
</protein>
<dbReference type="Gene3D" id="3.40.50.150">
    <property type="entry name" value="Vaccinia Virus protein VP39"/>
    <property type="match status" value="1"/>
</dbReference>
<dbReference type="PANTHER" id="PTHR43619:SF2">
    <property type="entry name" value="S-ADENOSYL-L-METHIONINE-DEPENDENT METHYLTRANSFERASES SUPERFAMILY PROTEIN"/>
    <property type="match status" value="1"/>
</dbReference>
<dbReference type="Pfam" id="PF04072">
    <property type="entry name" value="LCM"/>
    <property type="match status" value="1"/>
</dbReference>
<evidence type="ECO:0000256" key="4">
    <source>
        <dbReference type="ARBA" id="ARBA00022679"/>
    </source>
</evidence>
<keyword evidence="8" id="KW-1185">Reference proteome</keyword>
<evidence type="ECO:0000256" key="6">
    <source>
        <dbReference type="RuleBase" id="RU362030"/>
    </source>
</evidence>
<evidence type="ECO:0000256" key="1">
    <source>
        <dbReference type="ARBA" id="ARBA00003907"/>
    </source>
</evidence>
<dbReference type="InterPro" id="IPR011610">
    <property type="entry name" value="SAM_mthyl_Trfase_ML2640-like"/>
</dbReference>
<evidence type="ECO:0000313" key="8">
    <source>
        <dbReference type="Proteomes" id="UP001597419"/>
    </source>
</evidence>
<dbReference type="EMBL" id="JBHUKU010000020">
    <property type="protein sequence ID" value="MFD2462875.1"/>
    <property type="molecule type" value="Genomic_DNA"/>
</dbReference>
<accession>A0ABW5GPX2</accession>
<sequence>MSRTALGVAGLRALESTRPDRLFDDPYARAFFEAGRALFPEAPGPGQELRPSTPANRLGALFSAHVVVRTRFYDEYLLAATAAGCRQVVLLAAGLDTRAFRLGWPAGLRLFELDLPEVLAFKDEVLTRESATPRCARTVVPADLREDWPGALLAAGFDPAVPTAWLAEGLLVYLSHAEAARMLTTAGAMSVAGSRLACEHRPDGDEDGLLAQARALPGAEKVTALWKGGLGAHATDWLTDHGWQPQTYSRSSLATAYGRDADGPEGGFLIAVRD</sequence>
<name>A0ABW5GPX2_9PSEU</name>
<evidence type="ECO:0000256" key="3">
    <source>
        <dbReference type="ARBA" id="ARBA00022603"/>
    </source>
</evidence>
<dbReference type="EC" id="2.1.1.-" evidence="6"/>